<feature type="transmembrane region" description="Helical" evidence="1">
    <location>
        <begin position="134"/>
        <end position="159"/>
    </location>
</feature>
<feature type="transmembrane region" description="Helical" evidence="1">
    <location>
        <begin position="265"/>
        <end position="285"/>
    </location>
</feature>
<dbReference type="EMBL" id="JACHGF010000001">
    <property type="protein sequence ID" value="MBB5282003.1"/>
    <property type="molecule type" value="Genomic_DNA"/>
</dbReference>
<feature type="transmembrane region" description="Helical" evidence="1">
    <location>
        <begin position="368"/>
        <end position="386"/>
    </location>
</feature>
<dbReference type="RefSeq" id="WP_184169415.1">
    <property type="nucleotide sequence ID" value="NZ_JACHGF010000001.1"/>
</dbReference>
<keyword evidence="3" id="KW-1185">Reference proteome</keyword>
<reference evidence="2 3" key="1">
    <citation type="submission" date="2020-08" db="EMBL/GenBank/DDBJ databases">
        <title>Genomic Encyclopedia of Type Strains, Phase IV (KMG-IV): sequencing the most valuable type-strain genomes for metagenomic binning, comparative biology and taxonomic classification.</title>
        <authorList>
            <person name="Goeker M."/>
        </authorList>
    </citation>
    <scope>NUCLEOTIDE SEQUENCE [LARGE SCALE GENOMIC DNA]</scope>
    <source>
        <strain evidence="2 3">DSM 105074</strain>
    </source>
</reference>
<name>A0A840TLA8_9BACT</name>
<feature type="transmembrane region" description="Helical" evidence="1">
    <location>
        <begin position="166"/>
        <end position="196"/>
    </location>
</feature>
<proteinExistence type="predicted"/>
<evidence type="ECO:0000256" key="1">
    <source>
        <dbReference type="SAM" id="Phobius"/>
    </source>
</evidence>
<dbReference type="Proteomes" id="UP000557307">
    <property type="component" value="Unassembled WGS sequence"/>
</dbReference>
<keyword evidence="1" id="KW-0472">Membrane</keyword>
<feature type="transmembrane region" description="Helical" evidence="1">
    <location>
        <begin position="202"/>
        <end position="220"/>
    </location>
</feature>
<evidence type="ECO:0008006" key="4">
    <source>
        <dbReference type="Google" id="ProtNLM"/>
    </source>
</evidence>
<keyword evidence="1" id="KW-1133">Transmembrane helix</keyword>
<keyword evidence="1" id="KW-0812">Transmembrane</keyword>
<protein>
    <recommendedName>
        <fullName evidence="4">Glycosyltransferase RgtA/B/C/D-like domain-containing protein</fullName>
    </recommendedName>
</protein>
<gene>
    <name evidence="2" type="ORF">HNQ92_000124</name>
</gene>
<feature type="transmembrane region" description="Helical" evidence="1">
    <location>
        <begin position="340"/>
        <end position="359"/>
    </location>
</feature>
<dbReference type="AlphaFoldDB" id="A0A840TLA8"/>
<accession>A0A840TLA8</accession>
<comment type="caution">
    <text evidence="2">The sequence shown here is derived from an EMBL/GenBank/DDBJ whole genome shotgun (WGS) entry which is preliminary data.</text>
</comment>
<sequence length="597" mass="67024">MKVKYDQVAAWLLLIASVGYFLLYVAKYVADVPFFDDFRNITILHEIQKNPSELLPQLFQNFNGHRLAVPFGITWLGYLVQGTYHPQTMMLIGALSYVGLLLVMVRTLRVAGVSLLATVPLAFFLLQPSVHQNIFFALSTLQYVFSSFLTALMFLCLCVGGKPNFALALLAGLLLPYTNGNGMYVFLIGLPILLFMRRRREATAWAVALVANALVLYKLLPQVAAGSTSTVPHTNFYTDYGLAVYRFFSFLGSYAYPFRLNSNDTIGAGVLLFVLIGGGSLWLLGKMLLEYQRAWVKKGFSTEWRGQIALIATGGAILITSVGVALSRGQGTRYNIVDRYMLYSIWGLAVAYGIAWVLLNKKAQLRGLFVALPLSVFFSVFMYWYFTPHVSWWKNSLEADAYNLQNNYTVQGKIHPFNQQGWEEYKAAYDDGIYKYPPTLFGAVENQLNNPASAPTNYRFAIGAEKLEVYGGIDILTISLDAQGQPLAKYPNELFVLLSDTTNHRTYLVAPEWERNFGYRAFLRGENAYSEVFTARIYQGNLPSSTYRIGLLRMDKNTPVLEYSDQLVSISASNKHHLSGTFLARDAARKRADNALQ</sequence>
<feature type="transmembrane region" description="Helical" evidence="1">
    <location>
        <begin position="9"/>
        <end position="30"/>
    </location>
</feature>
<feature type="transmembrane region" description="Helical" evidence="1">
    <location>
        <begin position="240"/>
        <end position="259"/>
    </location>
</feature>
<evidence type="ECO:0000313" key="3">
    <source>
        <dbReference type="Proteomes" id="UP000557307"/>
    </source>
</evidence>
<feature type="transmembrane region" description="Helical" evidence="1">
    <location>
        <begin position="306"/>
        <end position="328"/>
    </location>
</feature>
<feature type="transmembrane region" description="Helical" evidence="1">
    <location>
        <begin position="84"/>
        <end position="103"/>
    </location>
</feature>
<feature type="transmembrane region" description="Helical" evidence="1">
    <location>
        <begin position="110"/>
        <end position="128"/>
    </location>
</feature>
<organism evidence="2 3">
    <name type="scientific">Rhabdobacter roseus</name>
    <dbReference type="NCBI Taxonomy" id="1655419"/>
    <lineage>
        <taxon>Bacteria</taxon>
        <taxon>Pseudomonadati</taxon>
        <taxon>Bacteroidota</taxon>
        <taxon>Cytophagia</taxon>
        <taxon>Cytophagales</taxon>
        <taxon>Cytophagaceae</taxon>
        <taxon>Rhabdobacter</taxon>
    </lineage>
</organism>
<evidence type="ECO:0000313" key="2">
    <source>
        <dbReference type="EMBL" id="MBB5282003.1"/>
    </source>
</evidence>